<evidence type="ECO:0000313" key="2">
    <source>
        <dbReference type="EMBL" id="MBU2691700.1"/>
    </source>
</evidence>
<evidence type="ECO:0000256" key="1">
    <source>
        <dbReference type="SAM" id="SignalP"/>
    </source>
</evidence>
<name>A0A948RVC1_UNCEI</name>
<organism evidence="2 3">
    <name type="scientific">Eiseniibacteriota bacterium</name>
    <dbReference type="NCBI Taxonomy" id="2212470"/>
    <lineage>
        <taxon>Bacteria</taxon>
        <taxon>Candidatus Eiseniibacteriota</taxon>
    </lineage>
</organism>
<gene>
    <name evidence="2" type="ORF">KJ970_12305</name>
</gene>
<feature type="signal peptide" evidence="1">
    <location>
        <begin position="1"/>
        <end position="28"/>
    </location>
</feature>
<sequence>MKTLVLVKRSLVLGACLLALGLATSCSKAPDTELLAAQESLATAREAEAEDYAYREYSAARESLEVAQRLISEQDSKFSLTRKYDHARDLLAESCSLASAARESAGIAKERTKEEALAMIFEAEQALNASRDLLVNAPVGKGNRADIELMKADLNALAPSLEEAQAAYDDGNFMSAKSNAMVVLTKAGGISDEIRAAMAIQQTSGTKKP</sequence>
<dbReference type="Proteomes" id="UP000777784">
    <property type="component" value="Unassembled WGS sequence"/>
</dbReference>
<accession>A0A948RVC1</accession>
<evidence type="ECO:0008006" key="4">
    <source>
        <dbReference type="Google" id="ProtNLM"/>
    </source>
</evidence>
<keyword evidence="1" id="KW-0732">Signal</keyword>
<feature type="chain" id="PRO_5037744027" description="DUF4398 domain-containing protein" evidence="1">
    <location>
        <begin position="29"/>
        <end position="209"/>
    </location>
</feature>
<dbReference type="PROSITE" id="PS51257">
    <property type="entry name" value="PROKAR_LIPOPROTEIN"/>
    <property type="match status" value="1"/>
</dbReference>
<evidence type="ECO:0000313" key="3">
    <source>
        <dbReference type="Proteomes" id="UP000777784"/>
    </source>
</evidence>
<protein>
    <recommendedName>
        <fullName evidence="4">DUF4398 domain-containing protein</fullName>
    </recommendedName>
</protein>
<dbReference type="Gene3D" id="1.20.1270.390">
    <property type="match status" value="1"/>
</dbReference>
<dbReference type="AlphaFoldDB" id="A0A948RVC1"/>
<reference evidence="2" key="1">
    <citation type="submission" date="2021-05" db="EMBL/GenBank/DDBJ databases">
        <title>Energy efficiency and biological interactions define the core microbiome of deep oligotrophic groundwater.</title>
        <authorList>
            <person name="Mehrshad M."/>
            <person name="Lopez-Fernandez M."/>
            <person name="Bell E."/>
            <person name="Bernier-Latmani R."/>
            <person name="Bertilsson S."/>
            <person name="Dopson M."/>
        </authorList>
    </citation>
    <scope>NUCLEOTIDE SEQUENCE</scope>
    <source>
        <strain evidence="2">Modern_marine.mb.64</strain>
    </source>
</reference>
<dbReference type="EMBL" id="JAHJDP010000072">
    <property type="protein sequence ID" value="MBU2691700.1"/>
    <property type="molecule type" value="Genomic_DNA"/>
</dbReference>
<proteinExistence type="predicted"/>
<comment type="caution">
    <text evidence="2">The sequence shown here is derived from an EMBL/GenBank/DDBJ whole genome shotgun (WGS) entry which is preliminary data.</text>
</comment>